<organism evidence="2 3">
    <name type="scientific">Sneathiella chinensis</name>
    <dbReference type="NCBI Taxonomy" id="349750"/>
    <lineage>
        <taxon>Bacteria</taxon>
        <taxon>Pseudomonadati</taxon>
        <taxon>Pseudomonadota</taxon>
        <taxon>Alphaproteobacteria</taxon>
        <taxon>Sneathiellales</taxon>
        <taxon>Sneathiellaceae</taxon>
        <taxon>Sneathiella</taxon>
    </lineage>
</organism>
<keyword evidence="3" id="KW-1185">Reference proteome</keyword>
<dbReference type="RefSeq" id="WP_169559610.1">
    <property type="nucleotide sequence ID" value="NZ_BSNF01000001.1"/>
</dbReference>
<dbReference type="Proteomes" id="UP001161409">
    <property type="component" value="Unassembled WGS sequence"/>
</dbReference>
<protein>
    <recommendedName>
        <fullName evidence="4">Antifreeze glycopeptide</fullName>
    </recommendedName>
</protein>
<feature type="region of interest" description="Disordered" evidence="1">
    <location>
        <begin position="43"/>
        <end position="70"/>
    </location>
</feature>
<dbReference type="EMBL" id="BSNF01000001">
    <property type="protein sequence ID" value="GLQ05628.1"/>
    <property type="molecule type" value="Genomic_DNA"/>
</dbReference>
<gene>
    <name evidence="2" type="ORF">GCM10007924_08490</name>
</gene>
<feature type="compositionally biased region" description="Polar residues" evidence="1">
    <location>
        <begin position="43"/>
        <end position="52"/>
    </location>
</feature>
<sequence>MISSRNKTLVGGLALCLTASVLFVPGKGAATEKPRSLVPGFVQEQNDQTSPGQPAEAGSERSGGALDREVPRSREGLIVERLDAINPASVGLIGSDDGGLGASLWRGTEPRVIDLLYSGMPTSSVSAQTRDLQRRFLLTGALVPGSQEVGQSILETRLRKLRDAGLGADAVRMLDRLPLGSKTAATDALHADLALLAGENDKACALRDAASTDSFQVKLDIFCKLLAEDFDRAELGASLLAEQGEKDPLFFALVARLAGGEGAVKVAQDTLSGLDVAMIRAAGLSLDGAAFDRAPSGVVAALMKAPSVLTSGQGDLAFRLAREGLLPAADLRALLEGAGKADSKAAPSSVDAVYGALLKAVSDASSASAKAEQLETLFSLASANGDFSVISALVIDDVAGLEPDAYVANFELQALKALILHNRFEAASEWERHIRRSALQGNAAERLAARKTVAKLDAYLLLAGGQSLSRWNQSSLVGWLNAVADDPEQASKTEFLLLSLEALGYSISAEDWEEALPAALSAVSGTSNGVLERNLTAAAGNRRVGEVVGLSLALLGKDGAETLSSNSLAVVLSGLRAVGLEREAGRLAFEAALFRNL</sequence>
<evidence type="ECO:0000256" key="1">
    <source>
        <dbReference type="SAM" id="MobiDB-lite"/>
    </source>
</evidence>
<proteinExistence type="predicted"/>
<name>A0ABQ5U302_9PROT</name>
<accession>A0ABQ5U302</accession>
<evidence type="ECO:0000313" key="2">
    <source>
        <dbReference type="EMBL" id="GLQ05628.1"/>
    </source>
</evidence>
<reference evidence="2" key="1">
    <citation type="journal article" date="2014" name="Int. J. Syst. Evol. Microbiol.">
        <title>Complete genome of a new Firmicutes species belonging to the dominant human colonic microbiota ('Ruminococcus bicirculans') reveals two chromosomes and a selective capacity to utilize plant glucans.</title>
        <authorList>
            <consortium name="NISC Comparative Sequencing Program"/>
            <person name="Wegmann U."/>
            <person name="Louis P."/>
            <person name="Goesmann A."/>
            <person name="Henrissat B."/>
            <person name="Duncan S.H."/>
            <person name="Flint H.J."/>
        </authorList>
    </citation>
    <scope>NUCLEOTIDE SEQUENCE</scope>
    <source>
        <strain evidence="2">NBRC 103408</strain>
    </source>
</reference>
<reference evidence="2" key="2">
    <citation type="submission" date="2023-01" db="EMBL/GenBank/DDBJ databases">
        <title>Draft genome sequence of Sneathiella chinensis strain NBRC 103408.</title>
        <authorList>
            <person name="Sun Q."/>
            <person name="Mori K."/>
        </authorList>
    </citation>
    <scope>NUCLEOTIDE SEQUENCE</scope>
    <source>
        <strain evidence="2">NBRC 103408</strain>
    </source>
</reference>
<comment type="caution">
    <text evidence="2">The sequence shown here is derived from an EMBL/GenBank/DDBJ whole genome shotgun (WGS) entry which is preliminary data.</text>
</comment>
<evidence type="ECO:0000313" key="3">
    <source>
        <dbReference type="Proteomes" id="UP001161409"/>
    </source>
</evidence>
<evidence type="ECO:0008006" key="4">
    <source>
        <dbReference type="Google" id="ProtNLM"/>
    </source>
</evidence>